<reference evidence="1" key="1">
    <citation type="submission" date="2013-05" db="EMBL/GenBank/DDBJ databases">
        <authorList>
            <person name="Harkins D.M."/>
            <person name="Durkin A.S."/>
            <person name="Brinkac L.M."/>
            <person name="Haft D.H."/>
            <person name="Selengut J.D."/>
            <person name="Sanka R."/>
            <person name="DePew J."/>
            <person name="Purushe J."/>
            <person name="Hartskeerl R.A."/>
            <person name="Ahmed A."/>
            <person name="van der Linden H."/>
            <person name="Goris M.G.A."/>
            <person name="Vinetz J.M."/>
            <person name="Sutton G.G."/>
            <person name="Nierman W.C."/>
            <person name="Fouts D.E."/>
        </authorList>
    </citation>
    <scope>NUCLEOTIDE SEQUENCE [LARGE SCALE GENOMIC DNA]</scope>
    <source>
        <strain evidence="1">5399</strain>
    </source>
</reference>
<evidence type="ECO:0000313" key="2">
    <source>
        <dbReference type="Proteomes" id="UP000015454"/>
    </source>
</evidence>
<organism evidence="1 2">
    <name type="scientific">Leptospira broomii serovar Hurstbridge str. 5399</name>
    <dbReference type="NCBI Taxonomy" id="1049789"/>
    <lineage>
        <taxon>Bacteria</taxon>
        <taxon>Pseudomonadati</taxon>
        <taxon>Spirochaetota</taxon>
        <taxon>Spirochaetia</taxon>
        <taxon>Leptospirales</taxon>
        <taxon>Leptospiraceae</taxon>
        <taxon>Leptospira</taxon>
    </lineage>
</organism>
<dbReference type="Proteomes" id="UP000015454">
    <property type="component" value="Unassembled WGS sequence"/>
</dbReference>
<comment type="caution">
    <text evidence="1">The sequence shown here is derived from an EMBL/GenBank/DDBJ whole genome shotgun (WGS) entry which is preliminary data.</text>
</comment>
<name>T0F6K7_9LEPT</name>
<dbReference type="EMBL" id="AHMO02000011">
    <property type="protein sequence ID" value="EQA43536.1"/>
    <property type="molecule type" value="Genomic_DNA"/>
</dbReference>
<gene>
    <name evidence="1" type="ORF">LEP1GSC050_1317</name>
</gene>
<accession>T0F6K7</accession>
<sequence>MTIKICFLLRLRLHGIDNAPESLPTDILIVGEKENPRNETGKIVTSRKFYRNPLFFLLLLLRDRGRFE</sequence>
<protein>
    <submittedName>
        <fullName evidence="1">Uncharacterized protein</fullName>
    </submittedName>
</protein>
<proteinExistence type="predicted"/>
<dbReference type="STRING" id="1049789.LEP1GSC050_1317"/>
<keyword evidence="2" id="KW-1185">Reference proteome</keyword>
<dbReference type="AlphaFoldDB" id="T0F6K7"/>
<evidence type="ECO:0000313" key="1">
    <source>
        <dbReference type="EMBL" id="EQA43536.1"/>
    </source>
</evidence>